<dbReference type="Proteomes" id="UP000050277">
    <property type="component" value="Unassembled WGS sequence"/>
</dbReference>
<gene>
    <name evidence="1" type="ORF">SE18_14940</name>
</gene>
<reference evidence="1 2" key="1">
    <citation type="submission" date="2015-07" db="EMBL/GenBank/DDBJ databases">
        <title>Whole genome sequence of Herpetosiphon geysericola DSM 7119.</title>
        <authorList>
            <person name="Hemp J."/>
            <person name="Ward L.M."/>
            <person name="Pace L.A."/>
            <person name="Fischer W.W."/>
        </authorList>
    </citation>
    <scope>NUCLEOTIDE SEQUENCE [LARGE SCALE GENOMIC DNA]</scope>
    <source>
        <strain evidence="1 2">DSM 7119</strain>
    </source>
</reference>
<dbReference type="AlphaFoldDB" id="A0A0P6YA45"/>
<evidence type="ECO:0000313" key="1">
    <source>
        <dbReference type="EMBL" id="KPL86150.1"/>
    </source>
</evidence>
<accession>A0A0P6YA45</accession>
<dbReference type="EMBL" id="LGKP01000022">
    <property type="protein sequence ID" value="KPL86150.1"/>
    <property type="molecule type" value="Genomic_DNA"/>
</dbReference>
<name>A0A0P6YA45_9CHLR</name>
<organism evidence="1 2">
    <name type="scientific">Herpetosiphon geysericola</name>
    <dbReference type="NCBI Taxonomy" id="70996"/>
    <lineage>
        <taxon>Bacteria</taxon>
        <taxon>Bacillati</taxon>
        <taxon>Chloroflexota</taxon>
        <taxon>Chloroflexia</taxon>
        <taxon>Herpetosiphonales</taxon>
        <taxon>Herpetosiphonaceae</taxon>
        <taxon>Herpetosiphon</taxon>
    </lineage>
</organism>
<evidence type="ECO:0000313" key="2">
    <source>
        <dbReference type="Proteomes" id="UP000050277"/>
    </source>
</evidence>
<comment type="caution">
    <text evidence="1">The sequence shown here is derived from an EMBL/GenBank/DDBJ whole genome shotgun (WGS) entry which is preliminary data.</text>
</comment>
<protein>
    <submittedName>
        <fullName evidence="1">Uncharacterized protein</fullName>
    </submittedName>
</protein>
<dbReference type="RefSeq" id="WP_054535255.1">
    <property type="nucleotide sequence ID" value="NZ_LGKP01000022.1"/>
</dbReference>
<keyword evidence="2" id="KW-1185">Reference proteome</keyword>
<dbReference type="STRING" id="70996.SE18_14940"/>
<proteinExistence type="predicted"/>
<sequence>MSEPIKYPFEHEGKEYEVWVHRDTTGRSLHVYKDGKRIEQAHYIFNTHEELQDIAMHKGPASAEVSAGELIRIFKEHFHRYNLDQ</sequence>